<dbReference type="OrthoDB" id="6625945at2759"/>
<sequence length="97" mass="11151">MIEARRISTDGKPALNSNLLNKQQILSVKMKDLYPGCFSSCIYENLWYFGMVNAEEEDITVKVLHPHGPSQFFCPNREDVFAVPIPHVIESWNPKKQ</sequence>
<keyword evidence="2" id="KW-1185">Reference proteome</keyword>
<name>A0A4Y2CK23_ARAVE</name>
<dbReference type="EMBL" id="BGPR01000207">
    <property type="protein sequence ID" value="GBM04772.1"/>
    <property type="molecule type" value="Genomic_DNA"/>
</dbReference>
<comment type="caution">
    <text evidence="1">The sequence shown here is derived from an EMBL/GenBank/DDBJ whole genome shotgun (WGS) entry which is preliminary data.</text>
</comment>
<proteinExistence type="predicted"/>
<evidence type="ECO:0000313" key="2">
    <source>
        <dbReference type="Proteomes" id="UP000499080"/>
    </source>
</evidence>
<organism evidence="1 2">
    <name type="scientific">Araneus ventricosus</name>
    <name type="common">Orbweaver spider</name>
    <name type="synonym">Epeira ventricosa</name>
    <dbReference type="NCBI Taxonomy" id="182803"/>
    <lineage>
        <taxon>Eukaryota</taxon>
        <taxon>Metazoa</taxon>
        <taxon>Ecdysozoa</taxon>
        <taxon>Arthropoda</taxon>
        <taxon>Chelicerata</taxon>
        <taxon>Arachnida</taxon>
        <taxon>Araneae</taxon>
        <taxon>Araneomorphae</taxon>
        <taxon>Entelegynae</taxon>
        <taxon>Araneoidea</taxon>
        <taxon>Araneidae</taxon>
        <taxon>Araneus</taxon>
    </lineage>
</organism>
<reference evidence="1 2" key="1">
    <citation type="journal article" date="2019" name="Sci. Rep.">
        <title>Orb-weaving spider Araneus ventricosus genome elucidates the spidroin gene catalogue.</title>
        <authorList>
            <person name="Kono N."/>
            <person name="Nakamura H."/>
            <person name="Ohtoshi R."/>
            <person name="Moran D.A.P."/>
            <person name="Shinohara A."/>
            <person name="Yoshida Y."/>
            <person name="Fujiwara M."/>
            <person name="Mori M."/>
            <person name="Tomita M."/>
            <person name="Arakawa K."/>
        </authorList>
    </citation>
    <scope>NUCLEOTIDE SEQUENCE [LARGE SCALE GENOMIC DNA]</scope>
</reference>
<protein>
    <submittedName>
        <fullName evidence="1">Uncharacterized protein</fullName>
    </submittedName>
</protein>
<accession>A0A4Y2CK23</accession>
<gene>
    <name evidence="1" type="ORF">AVEN_20212_1</name>
</gene>
<dbReference type="AlphaFoldDB" id="A0A4Y2CK23"/>
<evidence type="ECO:0000313" key="1">
    <source>
        <dbReference type="EMBL" id="GBM04772.1"/>
    </source>
</evidence>
<dbReference type="Proteomes" id="UP000499080">
    <property type="component" value="Unassembled WGS sequence"/>
</dbReference>